<dbReference type="Gene3D" id="3.30.700.10">
    <property type="entry name" value="Glycoprotein, Type 4 Pilin"/>
    <property type="match status" value="1"/>
</dbReference>
<organism evidence="5 6">
    <name type="scientific">Thiothrix caldifontis</name>
    <dbReference type="NCBI Taxonomy" id="525918"/>
    <lineage>
        <taxon>Bacteria</taxon>
        <taxon>Pseudomonadati</taxon>
        <taxon>Pseudomonadota</taxon>
        <taxon>Gammaproteobacteria</taxon>
        <taxon>Thiotrichales</taxon>
        <taxon>Thiotrichaceae</taxon>
        <taxon>Thiothrix</taxon>
    </lineage>
</organism>
<dbReference type="Pfam" id="PF00114">
    <property type="entry name" value="Pilin"/>
    <property type="match status" value="1"/>
</dbReference>
<dbReference type="Proteomes" id="UP000199397">
    <property type="component" value="Unassembled WGS sequence"/>
</dbReference>
<proteinExistence type="inferred from homology"/>
<dbReference type="GO" id="GO:0009289">
    <property type="term" value="C:pilus"/>
    <property type="evidence" value="ECO:0007669"/>
    <property type="project" value="InterPro"/>
</dbReference>
<dbReference type="InterPro" id="IPR012902">
    <property type="entry name" value="N_methyl_site"/>
</dbReference>
<dbReference type="AlphaFoldDB" id="A0A1H4BGV0"/>
<dbReference type="PROSITE" id="PS00409">
    <property type="entry name" value="PROKAR_NTER_METHYL"/>
    <property type="match status" value="1"/>
</dbReference>
<accession>A0A1H4BGV0</accession>
<keyword evidence="6" id="KW-1185">Reference proteome</keyword>
<dbReference type="STRING" id="525918.SAMN05660964_01659"/>
<dbReference type="InterPro" id="IPR045584">
    <property type="entry name" value="Pilin-like"/>
</dbReference>
<keyword evidence="3" id="KW-0281">Fimbrium</keyword>
<evidence type="ECO:0000313" key="5">
    <source>
        <dbReference type="EMBL" id="SEA47350.1"/>
    </source>
</evidence>
<dbReference type="EMBL" id="FNQP01000008">
    <property type="protein sequence ID" value="SEA47350.1"/>
    <property type="molecule type" value="Genomic_DNA"/>
</dbReference>
<sequence>MRTIKGFTLIELMIVVAIIGILAAIAIPTYHTFVAKSQVLEAIVLLDAARTNSEDNISITGEFPLDKPALISINTKTNGSFGQITGSANTTTNSPTGDVVFIFNNNNVNDIIKNKSIWYTRNINGEWLCKSNINNRSILPHTCIFEANAPLGS</sequence>
<keyword evidence="4" id="KW-1133">Transmembrane helix</keyword>
<comment type="similarity">
    <text evidence="1 3">Belongs to the N-Me-Phe pilin family.</text>
</comment>
<dbReference type="InterPro" id="IPR001082">
    <property type="entry name" value="Pilin"/>
</dbReference>
<gene>
    <name evidence="5" type="ORF">SAMN05660964_01659</name>
</gene>
<name>A0A1H4BGV0_9GAMM</name>
<evidence type="ECO:0000256" key="4">
    <source>
        <dbReference type="SAM" id="Phobius"/>
    </source>
</evidence>
<feature type="transmembrane region" description="Helical" evidence="4">
    <location>
        <begin position="12"/>
        <end position="30"/>
    </location>
</feature>
<dbReference type="OrthoDB" id="115249at2"/>
<dbReference type="NCBIfam" id="TIGR02532">
    <property type="entry name" value="IV_pilin_GFxxxE"/>
    <property type="match status" value="1"/>
</dbReference>
<dbReference type="GO" id="GO:0007155">
    <property type="term" value="P:cell adhesion"/>
    <property type="evidence" value="ECO:0007669"/>
    <property type="project" value="InterPro"/>
</dbReference>
<dbReference type="Pfam" id="PF07963">
    <property type="entry name" value="N_methyl"/>
    <property type="match status" value="1"/>
</dbReference>
<evidence type="ECO:0000256" key="2">
    <source>
        <dbReference type="ARBA" id="ARBA00022481"/>
    </source>
</evidence>
<evidence type="ECO:0000313" key="6">
    <source>
        <dbReference type="Proteomes" id="UP000199397"/>
    </source>
</evidence>
<protein>
    <submittedName>
        <fullName evidence="5">Type IV pilus assembly protein PilA</fullName>
    </submittedName>
</protein>
<keyword evidence="4" id="KW-0812">Transmembrane</keyword>
<reference evidence="5 6" key="1">
    <citation type="submission" date="2016-10" db="EMBL/GenBank/DDBJ databases">
        <authorList>
            <person name="de Groot N.N."/>
        </authorList>
    </citation>
    <scope>NUCLEOTIDE SEQUENCE [LARGE SCALE GENOMIC DNA]</scope>
    <source>
        <strain evidence="5 6">DSM 21228</strain>
    </source>
</reference>
<dbReference type="SUPFAM" id="SSF54523">
    <property type="entry name" value="Pili subunits"/>
    <property type="match status" value="1"/>
</dbReference>
<evidence type="ECO:0000256" key="3">
    <source>
        <dbReference type="RuleBase" id="RU000389"/>
    </source>
</evidence>
<keyword evidence="4" id="KW-0472">Membrane</keyword>
<evidence type="ECO:0000256" key="1">
    <source>
        <dbReference type="ARBA" id="ARBA00005233"/>
    </source>
</evidence>
<dbReference type="RefSeq" id="WP_093067290.1">
    <property type="nucleotide sequence ID" value="NZ_FNQP01000008.1"/>
</dbReference>
<keyword evidence="2" id="KW-0488">Methylation</keyword>